<sequence>MSVQHNFSSTYRWLEREDHSGSRRYVTGVCARFWRKLGFHLLLVEFSYNNSFHASIGMPPYEMLYERRCRTLICWGKVKQRELGSTMLNFNDVMFPVTEKKEREGDEKEKARRKQLGLKSINWVGEYANCVRGSDLESKFGDLSSNF</sequence>
<evidence type="ECO:0008006" key="3">
    <source>
        <dbReference type="Google" id="ProtNLM"/>
    </source>
</evidence>
<comment type="caution">
    <text evidence="1">The sequence shown here is derived from an EMBL/GenBank/DDBJ whole genome shotgun (WGS) entry which is preliminary data.</text>
</comment>
<keyword evidence="2" id="KW-1185">Reference proteome</keyword>
<gene>
    <name evidence="1" type="ORF">OSB04_006997</name>
</gene>
<name>A0AA38U2A3_9ASTR</name>
<dbReference type="PANTHER" id="PTHR45835:SF99">
    <property type="entry name" value="CHROMO DOMAIN-CONTAINING PROTEIN-RELATED"/>
    <property type="match status" value="1"/>
</dbReference>
<dbReference type="EMBL" id="JARYMX010000002">
    <property type="protein sequence ID" value="KAJ9561837.1"/>
    <property type="molecule type" value="Genomic_DNA"/>
</dbReference>
<reference evidence="1" key="1">
    <citation type="submission" date="2023-03" db="EMBL/GenBank/DDBJ databases">
        <title>Chromosome-scale reference genome and RAD-based genetic map of yellow starthistle (Centaurea solstitialis) reveal putative structural variation and QTLs associated with invader traits.</title>
        <authorList>
            <person name="Reatini B."/>
            <person name="Cang F.A."/>
            <person name="Jiang Q."/>
            <person name="Mckibben M.T.W."/>
            <person name="Barker M.S."/>
            <person name="Rieseberg L.H."/>
            <person name="Dlugosch K.M."/>
        </authorList>
    </citation>
    <scope>NUCLEOTIDE SEQUENCE</scope>
    <source>
        <strain evidence="1">CAN-66</strain>
        <tissue evidence="1">Leaf</tissue>
    </source>
</reference>
<dbReference type="PANTHER" id="PTHR45835">
    <property type="entry name" value="YALI0A06105P"/>
    <property type="match status" value="1"/>
</dbReference>
<proteinExistence type="predicted"/>
<accession>A0AA38U2A3</accession>
<evidence type="ECO:0000313" key="2">
    <source>
        <dbReference type="Proteomes" id="UP001172457"/>
    </source>
</evidence>
<organism evidence="1 2">
    <name type="scientific">Centaurea solstitialis</name>
    <name type="common">yellow star-thistle</name>
    <dbReference type="NCBI Taxonomy" id="347529"/>
    <lineage>
        <taxon>Eukaryota</taxon>
        <taxon>Viridiplantae</taxon>
        <taxon>Streptophyta</taxon>
        <taxon>Embryophyta</taxon>
        <taxon>Tracheophyta</taxon>
        <taxon>Spermatophyta</taxon>
        <taxon>Magnoliopsida</taxon>
        <taxon>eudicotyledons</taxon>
        <taxon>Gunneridae</taxon>
        <taxon>Pentapetalae</taxon>
        <taxon>asterids</taxon>
        <taxon>campanulids</taxon>
        <taxon>Asterales</taxon>
        <taxon>Asteraceae</taxon>
        <taxon>Carduoideae</taxon>
        <taxon>Cardueae</taxon>
        <taxon>Centaureinae</taxon>
        <taxon>Centaurea</taxon>
    </lineage>
</organism>
<dbReference type="AlphaFoldDB" id="A0AA38U2A3"/>
<evidence type="ECO:0000313" key="1">
    <source>
        <dbReference type="EMBL" id="KAJ9561837.1"/>
    </source>
</evidence>
<dbReference type="Gene3D" id="3.30.420.10">
    <property type="entry name" value="Ribonuclease H-like superfamily/Ribonuclease H"/>
    <property type="match status" value="1"/>
</dbReference>
<dbReference type="GO" id="GO:0003676">
    <property type="term" value="F:nucleic acid binding"/>
    <property type="evidence" value="ECO:0007669"/>
    <property type="project" value="InterPro"/>
</dbReference>
<dbReference type="InterPro" id="IPR036397">
    <property type="entry name" value="RNaseH_sf"/>
</dbReference>
<protein>
    <recommendedName>
        <fullName evidence="3">Reverse transcriptase</fullName>
    </recommendedName>
</protein>
<dbReference type="Proteomes" id="UP001172457">
    <property type="component" value="Chromosome 2"/>
</dbReference>